<accession>A0A7W8EC90</accession>
<organism evidence="2 3">
    <name type="scientific">Granulicella mallensis</name>
    <dbReference type="NCBI Taxonomy" id="940614"/>
    <lineage>
        <taxon>Bacteria</taxon>
        <taxon>Pseudomonadati</taxon>
        <taxon>Acidobacteriota</taxon>
        <taxon>Terriglobia</taxon>
        <taxon>Terriglobales</taxon>
        <taxon>Acidobacteriaceae</taxon>
        <taxon>Granulicella</taxon>
    </lineage>
</organism>
<feature type="domain" description="Methyltransferase type 12" evidence="1">
    <location>
        <begin position="50"/>
        <end position="141"/>
    </location>
</feature>
<sequence length="215" mass="24236">MSLSAPREPNFDPVAHLYRWAEYLSLGPLLQRTRTHLLPQLTDRRSAFVLGDGDGRFLARLLAQNPLLQALAVDTSATMLQLLQRRCGFASDRLSVQQASALTATPPRDTDLIVTHFFLDCLTQAEVDELTQRLSAQARPGTLWLLSDFHVPSGAVRSLARLYIRALYLAFRLLTGLRIKSLPDPQASLARAGFIRMARHKRLFGMIYTELWKHS</sequence>
<name>A0A7W8EC90_9BACT</name>
<dbReference type="EMBL" id="JACHIO010000027">
    <property type="protein sequence ID" value="MBB5066409.1"/>
    <property type="molecule type" value="Genomic_DNA"/>
</dbReference>
<dbReference type="Gene3D" id="3.40.50.150">
    <property type="entry name" value="Vaccinia Virus protein VP39"/>
    <property type="match status" value="1"/>
</dbReference>
<comment type="caution">
    <text evidence="2">The sequence shown here is derived from an EMBL/GenBank/DDBJ whole genome shotgun (WGS) entry which is preliminary data.</text>
</comment>
<evidence type="ECO:0000313" key="3">
    <source>
        <dbReference type="Proteomes" id="UP000584867"/>
    </source>
</evidence>
<dbReference type="SUPFAM" id="SSF53335">
    <property type="entry name" value="S-adenosyl-L-methionine-dependent methyltransferases"/>
    <property type="match status" value="1"/>
</dbReference>
<gene>
    <name evidence="2" type="ORF">HDF15_004786</name>
</gene>
<evidence type="ECO:0000259" key="1">
    <source>
        <dbReference type="Pfam" id="PF08242"/>
    </source>
</evidence>
<dbReference type="Proteomes" id="UP000584867">
    <property type="component" value="Unassembled WGS sequence"/>
</dbReference>
<proteinExistence type="predicted"/>
<evidence type="ECO:0000313" key="2">
    <source>
        <dbReference type="EMBL" id="MBB5066409.1"/>
    </source>
</evidence>
<dbReference type="InterPro" id="IPR013217">
    <property type="entry name" value="Methyltransf_12"/>
</dbReference>
<dbReference type="AlphaFoldDB" id="A0A7W8EC90"/>
<protein>
    <recommendedName>
        <fullName evidence="1">Methyltransferase type 12 domain-containing protein</fullName>
    </recommendedName>
</protein>
<dbReference type="RefSeq" id="WP_184259977.1">
    <property type="nucleotide sequence ID" value="NZ_JACHIO010000027.1"/>
</dbReference>
<reference evidence="2 3" key="1">
    <citation type="submission" date="2020-08" db="EMBL/GenBank/DDBJ databases">
        <title>Genomic Encyclopedia of Type Strains, Phase IV (KMG-V): Genome sequencing to study the core and pangenomes of soil and plant-associated prokaryotes.</title>
        <authorList>
            <person name="Whitman W."/>
        </authorList>
    </citation>
    <scope>NUCLEOTIDE SEQUENCE [LARGE SCALE GENOMIC DNA]</scope>
    <source>
        <strain evidence="2 3">X5P3</strain>
    </source>
</reference>
<dbReference type="Pfam" id="PF08242">
    <property type="entry name" value="Methyltransf_12"/>
    <property type="match status" value="1"/>
</dbReference>
<dbReference type="InterPro" id="IPR029063">
    <property type="entry name" value="SAM-dependent_MTases_sf"/>
</dbReference>